<dbReference type="RefSeq" id="WP_228151082.1">
    <property type="nucleotide sequence ID" value="NZ_NMPM01000008.1"/>
</dbReference>
<dbReference type="Proteomes" id="UP000245887">
    <property type="component" value="Unassembled WGS sequence"/>
</dbReference>
<proteinExistence type="predicted"/>
<gene>
    <name evidence="2" type="ORF">C8D92_101218</name>
</gene>
<dbReference type="Pfam" id="PF07273">
    <property type="entry name" value="DUF1439"/>
    <property type="match status" value="1"/>
</dbReference>
<organism evidence="2 3">
    <name type="scientific">Tamilnaduibacter salinus</name>
    <dbReference type="NCBI Taxonomy" id="1484056"/>
    <lineage>
        <taxon>Bacteria</taxon>
        <taxon>Pseudomonadati</taxon>
        <taxon>Pseudomonadota</taxon>
        <taxon>Gammaproteobacteria</taxon>
        <taxon>Pseudomonadales</taxon>
        <taxon>Marinobacteraceae</taxon>
        <taxon>Tamilnaduibacter</taxon>
    </lineage>
</organism>
<dbReference type="AlphaFoldDB" id="A0A2U1D0U8"/>
<accession>A0A2U1D0U8</accession>
<dbReference type="Gene3D" id="3.15.10.40">
    <property type="entry name" value="Uncharacterised protein PF07273, DUF1439"/>
    <property type="match status" value="1"/>
</dbReference>
<protein>
    <submittedName>
        <fullName evidence="2">Uncharacterized protein DUF1439</fullName>
    </submittedName>
</protein>
<comment type="caution">
    <text evidence="2">The sequence shown here is derived from an EMBL/GenBank/DDBJ whole genome shotgun (WGS) entry which is preliminary data.</text>
</comment>
<dbReference type="EMBL" id="QEKQ01000001">
    <property type="protein sequence ID" value="PVY79012.1"/>
    <property type="molecule type" value="Genomic_DNA"/>
</dbReference>
<feature type="signal peptide" evidence="1">
    <location>
        <begin position="1"/>
        <end position="25"/>
    </location>
</feature>
<evidence type="ECO:0000313" key="3">
    <source>
        <dbReference type="Proteomes" id="UP000245887"/>
    </source>
</evidence>
<reference evidence="2 3" key="1">
    <citation type="submission" date="2018-04" db="EMBL/GenBank/DDBJ databases">
        <title>Genomic Encyclopedia of Type Strains, Phase IV (KMG-IV): sequencing the most valuable type-strain genomes for metagenomic binning, comparative biology and taxonomic classification.</title>
        <authorList>
            <person name="Goeker M."/>
        </authorList>
    </citation>
    <scope>NUCLEOTIDE SEQUENCE [LARGE SCALE GENOMIC DNA]</scope>
    <source>
        <strain evidence="2 3">DSM 28688</strain>
    </source>
</reference>
<feature type="chain" id="PRO_5015576090" evidence="1">
    <location>
        <begin position="26"/>
        <end position="191"/>
    </location>
</feature>
<evidence type="ECO:0000256" key="1">
    <source>
        <dbReference type="SAM" id="SignalP"/>
    </source>
</evidence>
<dbReference type="InterPro" id="IPR010835">
    <property type="entry name" value="DUF1439"/>
</dbReference>
<keyword evidence="1" id="KW-0732">Signal</keyword>
<sequence>MTPMTLLRALSLTATLAIVSGCASFSPYSVSESTLEGYLHDAVNRFDEHQAGANSPLNASLTSADITLGPDGRNVAILDIAGQVSVDAFVARLPVDIALEVEGAPYYDSSERAVYIRDLKLLKSDIQSAFFNGDIAPVSDTMMSFVAQWLETVPVYRLDDTNLGERLLGMVPSDVRVAPGRLEFVMGNGEP</sequence>
<evidence type="ECO:0000313" key="2">
    <source>
        <dbReference type="EMBL" id="PVY79012.1"/>
    </source>
</evidence>
<name>A0A2U1D0U8_9GAMM</name>